<dbReference type="PANTHER" id="PTHR36833">
    <property type="entry name" value="SLR0610 PROTEIN-RELATED"/>
    <property type="match status" value="1"/>
</dbReference>
<dbReference type="EMBL" id="GG697240">
    <property type="protein sequence ID" value="EET89915.1"/>
    <property type="molecule type" value="Genomic_DNA"/>
</dbReference>
<evidence type="ECO:0000313" key="2">
    <source>
        <dbReference type="EMBL" id="EET89915.1"/>
    </source>
</evidence>
<evidence type="ECO:0000313" key="3">
    <source>
        <dbReference type="Proteomes" id="UP000332487"/>
    </source>
</evidence>
<evidence type="ECO:0008006" key="4">
    <source>
        <dbReference type="Google" id="ProtNLM"/>
    </source>
</evidence>
<keyword evidence="3" id="KW-1185">Reference proteome</keyword>
<proteinExistence type="predicted"/>
<protein>
    <recommendedName>
        <fullName evidence="4">ABC-2 type transporter</fullName>
    </recommendedName>
</protein>
<feature type="transmembrane region" description="Helical" evidence="1">
    <location>
        <begin position="29"/>
        <end position="56"/>
    </location>
</feature>
<evidence type="ECO:0000256" key="1">
    <source>
        <dbReference type="SAM" id="Phobius"/>
    </source>
</evidence>
<organism evidence="2 3">
    <name type="scientific">Candidatus Micrarchaeum acidiphilum ARMAN-2</name>
    <dbReference type="NCBI Taxonomy" id="425595"/>
    <lineage>
        <taxon>Archaea</taxon>
        <taxon>Candidatus Micrarchaeota</taxon>
        <taxon>Candidatus Micrarchaeia</taxon>
        <taxon>Candidatus Micrarchaeales</taxon>
        <taxon>Candidatus Micrarchaeaceae</taxon>
        <taxon>Candidatus Micrarchaeum</taxon>
    </lineage>
</organism>
<gene>
    <name evidence="2" type="ORF">UNLARM2_0359</name>
</gene>
<dbReference type="AlphaFoldDB" id="C7DH13"/>
<feature type="transmembrane region" description="Helical" evidence="1">
    <location>
        <begin position="234"/>
        <end position="251"/>
    </location>
</feature>
<dbReference type="Proteomes" id="UP000332487">
    <property type="component" value="Unassembled WGS sequence"/>
</dbReference>
<name>C7DH13_MICA2</name>
<dbReference type="Pfam" id="PF06182">
    <property type="entry name" value="ABC2_membrane_6"/>
    <property type="match status" value="1"/>
</dbReference>
<keyword evidence="1" id="KW-1133">Transmembrane helix</keyword>
<keyword evidence="1" id="KW-0812">Transmembrane</keyword>
<keyword evidence="1" id="KW-0472">Membrane</keyword>
<dbReference type="InterPro" id="IPR010390">
    <property type="entry name" value="ABC-2_transporter-like"/>
</dbReference>
<sequence>MQFSRFIRSQVRNARVFLAMQLYAWKEVLAYRASAVFVLLAIATGPLLNFIFITIIYSVSSGIAGWSYYQLLFLSSMSTFILSMLNYFSSPRAIVALMRQGGLDIYLTRPYSPYLSSLALGSIYSLSSAFTSVAIISYALFNIGPTVPELLEFIVVAGFGLAAMISFMMVFTMVVYSLMKSARWSGNLMNVFSEFSSYPLQIYSIVGVFIFSLLVPMGLAVYYPAEILLGRVNAWASLAIVLFAVVLIYVFRKAFYHYLKNYTSAIG</sequence>
<accession>C7DH13</accession>
<feature type="transmembrane region" description="Helical" evidence="1">
    <location>
        <begin position="68"/>
        <end position="89"/>
    </location>
</feature>
<dbReference type="PANTHER" id="PTHR36833:SF1">
    <property type="entry name" value="INTEGRAL MEMBRANE TRANSPORT PROTEIN"/>
    <property type="match status" value="1"/>
</dbReference>
<feature type="transmembrane region" description="Helical" evidence="1">
    <location>
        <begin position="118"/>
        <end position="141"/>
    </location>
</feature>
<feature type="transmembrane region" description="Helical" evidence="1">
    <location>
        <begin position="200"/>
        <end position="222"/>
    </location>
</feature>
<reference evidence="2 3" key="1">
    <citation type="journal article" date="2009" name="Genome Biol.">
        <title>Community-wide analysis of microbial genome sequence signatures.</title>
        <authorList>
            <person name="Dick G.J."/>
            <person name="Andersson A.F."/>
            <person name="Baker B.J."/>
            <person name="Simmons S.L."/>
            <person name="Thomas B.C."/>
            <person name="Yelton A.P."/>
            <person name="Banfield J.F."/>
        </authorList>
    </citation>
    <scope>NUCLEOTIDE SEQUENCE [LARGE SCALE GENOMIC DNA]</scope>
    <source>
        <strain evidence="2">ARMAN-2</strain>
    </source>
</reference>
<reference evidence="2 3" key="2">
    <citation type="journal article" date="2010" name="Proc. Natl. Acad. Sci. U.S.A.">
        <title>Enigmatic, ultrasmall, uncultivated Archaea.</title>
        <authorList>
            <person name="Baker B.J."/>
            <person name="Comolli L.R."/>
            <person name="Dick G.J."/>
            <person name="Hauser L.J."/>
            <person name="Hyatt D."/>
            <person name="Dill B.D."/>
            <person name="Land M.L."/>
            <person name="Verberkmoes N.C."/>
            <person name="Hettich R.L."/>
            <person name="Banfield J.F."/>
        </authorList>
    </citation>
    <scope>NUCLEOTIDE SEQUENCE [LARGE SCALE GENOMIC DNA]</scope>
    <source>
        <strain evidence="2">ARMAN-2</strain>
    </source>
</reference>
<feature type="transmembrane region" description="Helical" evidence="1">
    <location>
        <begin position="153"/>
        <end position="179"/>
    </location>
</feature>